<feature type="domain" description="Terminase large subunit gp17-like C-terminal" evidence="2">
    <location>
        <begin position="322"/>
        <end position="466"/>
    </location>
</feature>
<evidence type="ECO:0000256" key="1">
    <source>
        <dbReference type="ARBA" id="ARBA00022612"/>
    </source>
</evidence>
<name>A0A1E7XCA8_9LACO</name>
<dbReference type="AlphaFoldDB" id="A0A1E7XCA8"/>
<dbReference type="Gene3D" id="3.40.50.300">
    <property type="entry name" value="P-loop containing nucleotide triphosphate hydrolases"/>
    <property type="match status" value="1"/>
</dbReference>
<proteinExistence type="predicted"/>
<evidence type="ECO:0000313" key="3">
    <source>
        <dbReference type="EMBL" id="OFA10763.1"/>
    </source>
</evidence>
<sequence>MITKESLLQQVQLELARRNYSDYFKLAYADIHATLYPHEKYIADKLQKIIDGEQHFYIVEMPPQHGKSMTITQTFPSYYLTKNPDKRVMVTAYSQDLYTTFSSANRRNFENLAGQLAGLQMDRNASNEFTIKDHHGGFYATSMLGGASGRPADLLIVDDPIKNAEEAASPTIKDKIWAEWQRTFYPRLQKGGSVIVIMTRWQIDDLAGRLLQQGTLPWEVIKLPAIAEDIPDGETDPIGRHNGEALCPELHSLEDLLTAKKINGSQYFAAMWQQRPTVEGGNIFKRDWIKYYVPSRAKMVELGLTDKDVAIIPRHLDTVVQSWDATFKSKANDDFVAGQVWGKRGANFYLMDRRHARMTFTQTLDAIRQTTARHPDARRKLIEDKANGSAIIDTLRNRVSGIVPVEPDGGKEVRAAAVSPLWEAGNCYLPHPLWKPGIDDMIEEMVNFPNAPHDDEVDSMTQALNNIGRHKSLKERFNI</sequence>
<dbReference type="InterPro" id="IPR027417">
    <property type="entry name" value="P-loop_NTPase"/>
</dbReference>
<dbReference type="InterPro" id="IPR035421">
    <property type="entry name" value="Terminase_6C"/>
</dbReference>
<accession>A0A1E7XCA8</accession>
<dbReference type="Pfam" id="PF17289">
    <property type="entry name" value="Terminase_6C"/>
    <property type="match status" value="1"/>
</dbReference>
<dbReference type="RefSeq" id="WP_070367838.1">
    <property type="nucleotide sequence ID" value="NZ_JAZHVW010000002.1"/>
</dbReference>
<dbReference type="NCBIfam" id="TIGR01630">
    <property type="entry name" value="psiM2_ORF9"/>
    <property type="match status" value="1"/>
</dbReference>
<evidence type="ECO:0000313" key="4">
    <source>
        <dbReference type="Proteomes" id="UP000177010"/>
    </source>
</evidence>
<gene>
    <name evidence="3" type="ORF">LASUN_13130</name>
</gene>
<dbReference type="STRING" id="481719.LASUN_13130"/>
<dbReference type="InterPro" id="IPR006517">
    <property type="entry name" value="Phage_terminase_lsu-like_C"/>
</dbReference>
<evidence type="ECO:0000259" key="2">
    <source>
        <dbReference type="Pfam" id="PF17289"/>
    </source>
</evidence>
<reference evidence="3 4" key="1">
    <citation type="submission" date="2016-09" db="EMBL/GenBank/DDBJ databases">
        <title>Genome Sequence of Lactobacillus sunkii Strain CG01.</title>
        <authorList>
            <person name="Poehlein A."/>
            <person name="Gabris C."/>
            <person name="Bengelsdorf F.R."/>
            <person name="Duerre P."/>
            <person name="Daniel R."/>
        </authorList>
    </citation>
    <scope>NUCLEOTIDE SEQUENCE [LARGE SCALE GENOMIC DNA]</scope>
    <source>
        <strain evidence="3 4">CG_D</strain>
    </source>
</reference>
<comment type="caution">
    <text evidence="3">The sequence shown here is derived from an EMBL/GenBank/DDBJ whole genome shotgun (WGS) entry which is preliminary data.</text>
</comment>
<protein>
    <submittedName>
        <fullName evidence="3">Terminase-like family protein</fullName>
    </submittedName>
</protein>
<keyword evidence="1" id="KW-1188">Viral release from host cell</keyword>
<dbReference type="EMBL" id="MIQE01000012">
    <property type="protein sequence ID" value="OFA10763.1"/>
    <property type="molecule type" value="Genomic_DNA"/>
</dbReference>
<organism evidence="3 4">
    <name type="scientific">Lentilactobacillus sunkii</name>
    <dbReference type="NCBI Taxonomy" id="481719"/>
    <lineage>
        <taxon>Bacteria</taxon>
        <taxon>Bacillati</taxon>
        <taxon>Bacillota</taxon>
        <taxon>Bacilli</taxon>
        <taxon>Lactobacillales</taxon>
        <taxon>Lactobacillaceae</taxon>
        <taxon>Lentilactobacillus</taxon>
    </lineage>
</organism>
<dbReference type="Proteomes" id="UP000177010">
    <property type="component" value="Unassembled WGS sequence"/>
</dbReference>
<dbReference type="Pfam" id="PF03237">
    <property type="entry name" value="Terminase_6N"/>
    <property type="match status" value="1"/>
</dbReference>